<dbReference type="GO" id="GO:0003700">
    <property type="term" value="F:DNA-binding transcription factor activity"/>
    <property type="evidence" value="ECO:0007669"/>
    <property type="project" value="InterPro"/>
</dbReference>
<dbReference type="PANTHER" id="PTHR30514">
    <property type="entry name" value="GLUCOKINASE"/>
    <property type="match status" value="1"/>
</dbReference>
<dbReference type="Gene3D" id="3.40.50.10490">
    <property type="entry name" value="Glucose-6-phosphate isomerase like protein, domain 1"/>
    <property type="match status" value="1"/>
</dbReference>
<dbReference type="InterPro" id="IPR047640">
    <property type="entry name" value="RpiR-like"/>
</dbReference>
<feature type="domain" description="SIS" evidence="5">
    <location>
        <begin position="112"/>
        <end position="250"/>
    </location>
</feature>
<name>A0A6N2Y0Z0_9FIRM</name>
<dbReference type="InterPro" id="IPR036388">
    <property type="entry name" value="WH-like_DNA-bd_sf"/>
</dbReference>
<gene>
    <name evidence="6" type="primary">rpiR_1</name>
    <name evidence="6" type="ORF">CRLFYP8_01040</name>
</gene>
<dbReference type="Pfam" id="PF01418">
    <property type="entry name" value="HTH_6"/>
    <property type="match status" value="1"/>
</dbReference>
<feature type="domain" description="HTH rpiR-type" evidence="4">
    <location>
        <begin position="3"/>
        <end position="79"/>
    </location>
</feature>
<accession>A0A6N2Y0Z0</accession>
<dbReference type="InterPro" id="IPR001347">
    <property type="entry name" value="SIS_dom"/>
</dbReference>
<dbReference type="PROSITE" id="PS51071">
    <property type="entry name" value="HTH_RPIR"/>
    <property type="match status" value="1"/>
</dbReference>
<evidence type="ECO:0000256" key="2">
    <source>
        <dbReference type="ARBA" id="ARBA00023125"/>
    </source>
</evidence>
<dbReference type="Pfam" id="PF01380">
    <property type="entry name" value="SIS"/>
    <property type="match status" value="1"/>
</dbReference>
<reference evidence="6" key="1">
    <citation type="submission" date="2019-11" db="EMBL/GenBank/DDBJ databases">
        <authorList>
            <person name="Feng L."/>
        </authorList>
    </citation>
    <scope>NUCLEOTIDE SEQUENCE</scope>
    <source>
        <strain evidence="6">CramosumLFYP8</strain>
    </source>
</reference>
<evidence type="ECO:0000256" key="3">
    <source>
        <dbReference type="ARBA" id="ARBA00023163"/>
    </source>
</evidence>
<evidence type="ECO:0000259" key="5">
    <source>
        <dbReference type="PROSITE" id="PS51464"/>
    </source>
</evidence>
<evidence type="ECO:0000256" key="1">
    <source>
        <dbReference type="ARBA" id="ARBA00023015"/>
    </source>
</evidence>
<keyword evidence="3" id="KW-0804">Transcription</keyword>
<dbReference type="GO" id="GO:1901135">
    <property type="term" value="P:carbohydrate derivative metabolic process"/>
    <property type="evidence" value="ECO:0007669"/>
    <property type="project" value="InterPro"/>
</dbReference>
<dbReference type="GO" id="GO:0003677">
    <property type="term" value="F:DNA binding"/>
    <property type="evidence" value="ECO:0007669"/>
    <property type="project" value="UniProtKB-KW"/>
</dbReference>
<dbReference type="SUPFAM" id="SSF53697">
    <property type="entry name" value="SIS domain"/>
    <property type="match status" value="1"/>
</dbReference>
<dbReference type="SUPFAM" id="SSF46689">
    <property type="entry name" value="Homeodomain-like"/>
    <property type="match status" value="1"/>
</dbReference>
<protein>
    <submittedName>
        <fullName evidence="6">HTH-type transcriptional regulator RpiR</fullName>
    </submittedName>
</protein>
<dbReference type="InterPro" id="IPR035472">
    <property type="entry name" value="RpiR-like_SIS"/>
</dbReference>
<proteinExistence type="predicted"/>
<sequence length="255" mass="29729">MHMSLIKNFQKYGNNLTELEIECFNKLLTFRDLEPSLTISSLAETLNVSTTTIFRMVKKLDYKTFMDFRYDLLYHRRDEYEYQSPVESTCDSLEKEIKDTIEMLRNLDIDDVIKDIVKAKSVLICSSGMNKYVAKILAVKLSLYGIRTIYPDDHWFLYLEANNLTQDDFVIVLSRGGATEAIIDVMKNAKLSGCKILLVTETRNSPMTKLSNYVMNVSVTKDEGYDIDSRLHIHLAIEYLLRELMNQYLYNKKYL</sequence>
<keyword evidence="2" id="KW-0238">DNA-binding</keyword>
<dbReference type="InterPro" id="IPR000281">
    <property type="entry name" value="HTH_RpiR"/>
</dbReference>
<dbReference type="AlphaFoldDB" id="A0A6N2Y0Z0"/>
<dbReference type="InterPro" id="IPR009057">
    <property type="entry name" value="Homeodomain-like_sf"/>
</dbReference>
<dbReference type="PROSITE" id="PS51464">
    <property type="entry name" value="SIS"/>
    <property type="match status" value="1"/>
</dbReference>
<dbReference type="PANTHER" id="PTHR30514:SF10">
    <property type="entry name" value="MURR_RPIR FAMILY TRANSCRIPTIONAL REGULATOR"/>
    <property type="match status" value="1"/>
</dbReference>
<evidence type="ECO:0000313" key="6">
    <source>
        <dbReference type="EMBL" id="VYT59168.1"/>
    </source>
</evidence>
<dbReference type="GO" id="GO:0097367">
    <property type="term" value="F:carbohydrate derivative binding"/>
    <property type="evidence" value="ECO:0007669"/>
    <property type="project" value="InterPro"/>
</dbReference>
<dbReference type="EMBL" id="CACRTL010000005">
    <property type="protein sequence ID" value="VYT59168.1"/>
    <property type="molecule type" value="Genomic_DNA"/>
</dbReference>
<dbReference type="CDD" id="cd05013">
    <property type="entry name" value="SIS_RpiR"/>
    <property type="match status" value="1"/>
</dbReference>
<dbReference type="InterPro" id="IPR046348">
    <property type="entry name" value="SIS_dom_sf"/>
</dbReference>
<organism evidence="6">
    <name type="scientific">Thomasclavelia ramosa</name>
    <dbReference type="NCBI Taxonomy" id="1547"/>
    <lineage>
        <taxon>Bacteria</taxon>
        <taxon>Bacillati</taxon>
        <taxon>Bacillota</taxon>
        <taxon>Erysipelotrichia</taxon>
        <taxon>Erysipelotrichales</taxon>
        <taxon>Coprobacillaceae</taxon>
        <taxon>Thomasclavelia</taxon>
    </lineage>
</organism>
<keyword evidence="1" id="KW-0805">Transcription regulation</keyword>
<dbReference type="Gene3D" id="1.10.10.10">
    <property type="entry name" value="Winged helix-like DNA-binding domain superfamily/Winged helix DNA-binding domain"/>
    <property type="match status" value="1"/>
</dbReference>
<evidence type="ECO:0000259" key="4">
    <source>
        <dbReference type="PROSITE" id="PS51071"/>
    </source>
</evidence>